<dbReference type="Proteomes" id="UP000198440">
    <property type="component" value="Unassembled WGS sequence"/>
</dbReference>
<proteinExistence type="predicted"/>
<organism evidence="2 3">
    <name type="scientific">Antarctobacter heliothermus</name>
    <dbReference type="NCBI Taxonomy" id="74033"/>
    <lineage>
        <taxon>Bacteria</taxon>
        <taxon>Pseudomonadati</taxon>
        <taxon>Pseudomonadota</taxon>
        <taxon>Alphaproteobacteria</taxon>
        <taxon>Rhodobacterales</taxon>
        <taxon>Roseobacteraceae</taxon>
        <taxon>Antarctobacter</taxon>
    </lineage>
</organism>
<keyword evidence="1" id="KW-0472">Membrane</keyword>
<accession>A0A239BDG4</accession>
<evidence type="ECO:0000313" key="2">
    <source>
        <dbReference type="EMBL" id="SNS06045.1"/>
    </source>
</evidence>
<feature type="transmembrane region" description="Helical" evidence="1">
    <location>
        <begin position="76"/>
        <end position="106"/>
    </location>
</feature>
<dbReference type="OrthoDB" id="8453977at2"/>
<dbReference type="RefSeq" id="WP_089276236.1">
    <property type="nucleotide sequence ID" value="NZ_FZON01000003.1"/>
</dbReference>
<sequence length="145" mass="15662">MSYRLAPSHAIFLAIVLAFTVAMNHSAITAKFSLNNLIILVPASVIAVILIIVILLSGSDSDTPPEGGMRKMLGDLLLLALFCAFCSLMFVIGFDVATFFFVWFGIVLCGERSLWKPPAFALVFAVLATTAFGALFPFPMKTLVL</sequence>
<dbReference type="EMBL" id="FZON01000003">
    <property type="protein sequence ID" value="SNS06045.1"/>
    <property type="molecule type" value="Genomic_DNA"/>
</dbReference>
<evidence type="ECO:0000256" key="1">
    <source>
        <dbReference type="SAM" id="Phobius"/>
    </source>
</evidence>
<feature type="transmembrane region" description="Helical" evidence="1">
    <location>
        <begin position="36"/>
        <end position="56"/>
    </location>
</feature>
<protein>
    <recommendedName>
        <fullName evidence="4">Tripartite tricarboxylate transporter TctB family protein</fullName>
    </recommendedName>
</protein>
<keyword evidence="1" id="KW-0812">Transmembrane</keyword>
<evidence type="ECO:0008006" key="4">
    <source>
        <dbReference type="Google" id="ProtNLM"/>
    </source>
</evidence>
<dbReference type="AlphaFoldDB" id="A0A239BDG4"/>
<reference evidence="2 3" key="1">
    <citation type="submission" date="2017-06" db="EMBL/GenBank/DDBJ databases">
        <authorList>
            <person name="Kim H.J."/>
            <person name="Triplett B.A."/>
        </authorList>
    </citation>
    <scope>NUCLEOTIDE SEQUENCE [LARGE SCALE GENOMIC DNA]</scope>
    <source>
        <strain evidence="2 3">DSM 11445</strain>
    </source>
</reference>
<keyword evidence="1" id="KW-1133">Transmembrane helix</keyword>
<gene>
    <name evidence="2" type="ORF">SAMN04488078_100351</name>
</gene>
<feature type="transmembrane region" description="Helical" evidence="1">
    <location>
        <begin position="118"/>
        <end position="138"/>
    </location>
</feature>
<name>A0A239BDG4_9RHOB</name>
<evidence type="ECO:0000313" key="3">
    <source>
        <dbReference type="Proteomes" id="UP000198440"/>
    </source>
</evidence>